<dbReference type="AlphaFoldDB" id="A0A1M5ABV7"/>
<dbReference type="InterPro" id="IPR000835">
    <property type="entry name" value="HTH_MarR-typ"/>
</dbReference>
<sequence>MSNDQHEDTPALNLEYYVPALVTFLANKLSSGASSIYREFFGIGIVEWRLLALLAVENGISANRMCQVIGLDKSGVSRSLKLLEQEQYVYSSLDPEDARRLIIWMTSKGRALHDKVFEVAIAREKLLLQGFTKKEIDTLVKFLNRLNDSVNTVNNFRPNIPK</sequence>
<evidence type="ECO:0000256" key="1">
    <source>
        <dbReference type="ARBA" id="ARBA00023015"/>
    </source>
</evidence>
<dbReference type="PANTHER" id="PTHR35790">
    <property type="entry name" value="HTH-TYPE TRANSCRIPTIONAL REGULATOR PCHR"/>
    <property type="match status" value="1"/>
</dbReference>
<dbReference type="GO" id="GO:0003700">
    <property type="term" value="F:DNA-binding transcription factor activity"/>
    <property type="evidence" value="ECO:0007669"/>
    <property type="project" value="InterPro"/>
</dbReference>
<dbReference type="InterPro" id="IPR036388">
    <property type="entry name" value="WH-like_DNA-bd_sf"/>
</dbReference>
<dbReference type="STRING" id="1122206.SAMN02745753_01659"/>
<reference evidence="6" key="1">
    <citation type="submission" date="2016-11" db="EMBL/GenBank/DDBJ databases">
        <authorList>
            <person name="Varghese N."/>
            <person name="Submissions S."/>
        </authorList>
    </citation>
    <scope>NUCLEOTIDE SEQUENCE [LARGE SCALE GENOMIC DNA]</scope>
    <source>
        <strain evidence="6">DSM 16579</strain>
    </source>
</reference>
<keyword evidence="1" id="KW-0805">Transcription regulation</keyword>
<evidence type="ECO:0000259" key="4">
    <source>
        <dbReference type="PROSITE" id="PS50995"/>
    </source>
</evidence>
<dbReference type="PRINTS" id="PR00598">
    <property type="entry name" value="HTHMARR"/>
</dbReference>
<accession>A0A1M5ABV7</accession>
<dbReference type="OrthoDB" id="8906692at2"/>
<evidence type="ECO:0000313" key="5">
    <source>
        <dbReference type="EMBL" id="SHF27382.1"/>
    </source>
</evidence>
<dbReference type="InterPro" id="IPR036390">
    <property type="entry name" value="WH_DNA-bd_sf"/>
</dbReference>
<evidence type="ECO:0000313" key="6">
    <source>
        <dbReference type="Proteomes" id="UP000184517"/>
    </source>
</evidence>
<dbReference type="Pfam" id="PF12802">
    <property type="entry name" value="MarR_2"/>
    <property type="match status" value="1"/>
</dbReference>
<dbReference type="GO" id="GO:0003677">
    <property type="term" value="F:DNA binding"/>
    <property type="evidence" value="ECO:0007669"/>
    <property type="project" value="UniProtKB-KW"/>
</dbReference>
<name>A0A1M5ABV7_9GAMM</name>
<dbReference type="PROSITE" id="PS50995">
    <property type="entry name" value="HTH_MARR_2"/>
    <property type="match status" value="1"/>
</dbReference>
<dbReference type="SUPFAM" id="SSF46785">
    <property type="entry name" value="Winged helix' DNA-binding domain"/>
    <property type="match status" value="1"/>
</dbReference>
<dbReference type="Proteomes" id="UP000184517">
    <property type="component" value="Unassembled WGS sequence"/>
</dbReference>
<feature type="domain" description="HTH marR-type" evidence="4">
    <location>
        <begin position="15"/>
        <end position="148"/>
    </location>
</feature>
<organism evidence="5 6">
    <name type="scientific">Marinomonas polaris DSM 16579</name>
    <dbReference type="NCBI Taxonomy" id="1122206"/>
    <lineage>
        <taxon>Bacteria</taxon>
        <taxon>Pseudomonadati</taxon>
        <taxon>Pseudomonadota</taxon>
        <taxon>Gammaproteobacteria</taxon>
        <taxon>Oceanospirillales</taxon>
        <taxon>Oceanospirillaceae</taxon>
        <taxon>Marinomonas</taxon>
    </lineage>
</organism>
<evidence type="ECO:0000256" key="3">
    <source>
        <dbReference type="ARBA" id="ARBA00023163"/>
    </source>
</evidence>
<proteinExistence type="predicted"/>
<evidence type="ECO:0000256" key="2">
    <source>
        <dbReference type="ARBA" id="ARBA00023125"/>
    </source>
</evidence>
<dbReference type="Gene3D" id="1.10.10.10">
    <property type="entry name" value="Winged helix-like DNA-binding domain superfamily/Winged helix DNA-binding domain"/>
    <property type="match status" value="1"/>
</dbReference>
<protein>
    <submittedName>
        <fullName evidence="5">DNA-binding transcriptional regulator, MarR family</fullName>
    </submittedName>
</protein>
<gene>
    <name evidence="5" type="ORF">SAMN02745753_01659</name>
</gene>
<keyword evidence="6" id="KW-1185">Reference proteome</keyword>
<dbReference type="PANTHER" id="PTHR35790:SF4">
    <property type="entry name" value="HTH-TYPE TRANSCRIPTIONAL REGULATOR PCHR"/>
    <property type="match status" value="1"/>
</dbReference>
<keyword evidence="2 5" id="KW-0238">DNA-binding</keyword>
<dbReference type="InterPro" id="IPR052067">
    <property type="entry name" value="Metal_resp_HTH_trans_reg"/>
</dbReference>
<dbReference type="EMBL" id="FQVF01000006">
    <property type="protein sequence ID" value="SHF27382.1"/>
    <property type="molecule type" value="Genomic_DNA"/>
</dbReference>
<dbReference type="SMART" id="SM00347">
    <property type="entry name" value="HTH_MARR"/>
    <property type="match status" value="1"/>
</dbReference>
<dbReference type="RefSeq" id="WP_072839241.1">
    <property type="nucleotide sequence ID" value="NZ_FQVF01000006.1"/>
</dbReference>
<keyword evidence="3" id="KW-0804">Transcription</keyword>